<dbReference type="Pfam" id="PF00535">
    <property type="entry name" value="Glycos_transf_2"/>
    <property type="match status" value="1"/>
</dbReference>
<dbReference type="Proteomes" id="UP000830729">
    <property type="component" value="Plasmid unnamed2"/>
</dbReference>
<dbReference type="InterPro" id="IPR001173">
    <property type="entry name" value="Glyco_trans_2-like"/>
</dbReference>
<dbReference type="PANTHER" id="PTHR43685">
    <property type="entry name" value="GLYCOSYLTRANSFERASE"/>
    <property type="match status" value="1"/>
</dbReference>
<dbReference type="EMBL" id="CP096661">
    <property type="protein sequence ID" value="UPV76852.1"/>
    <property type="molecule type" value="Genomic_DNA"/>
</dbReference>
<gene>
    <name evidence="2" type="ORF">M0R89_20505</name>
</gene>
<reference evidence="2 3" key="1">
    <citation type="submission" date="2022-04" db="EMBL/GenBank/DDBJ databases">
        <title>Diverse halophilic archaea isolated from saline environments.</title>
        <authorList>
            <person name="Cui H.-L."/>
        </authorList>
    </citation>
    <scope>NUCLEOTIDE SEQUENCE [LARGE SCALE GENOMIC DNA]</scope>
    <source>
        <strain evidence="2 3">XZYJT49</strain>
        <plasmid evidence="2 3">unnamed2</plasmid>
    </source>
</reference>
<dbReference type="InterPro" id="IPR029044">
    <property type="entry name" value="Nucleotide-diphossugar_trans"/>
</dbReference>
<keyword evidence="2" id="KW-0614">Plasmid</keyword>
<feature type="domain" description="Glycosyltransferase 2-like" evidence="1">
    <location>
        <begin position="5"/>
        <end position="113"/>
    </location>
</feature>
<dbReference type="InterPro" id="IPR050834">
    <property type="entry name" value="Glycosyltransf_2"/>
</dbReference>
<accession>A0A8U0I0C1</accession>
<evidence type="ECO:0000313" key="3">
    <source>
        <dbReference type="Proteomes" id="UP000830729"/>
    </source>
</evidence>
<dbReference type="PANTHER" id="PTHR43685:SF2">
    <property type="entry name" value="GLYCOSYLTRANSFERASE 2-LIKE DOMAIN-CONTAINING PROTEIN"/>
    <property type="match status" value="1"/>
</dbReference>
<keyword evidence="3" id="KW-1185">Reference proteome</keyword>
<dbReference type="RefSeq" id="WP_248652885.1">
    <property type="nucleotide sequence ID" value="NZ_CP096661.1"/>
</dbReference>
<dbReference type="CDD" id="cd00761">
    <property type="entry name" value="Glyco_tranf_GTA_type"/>
    <property type="match status" value="1"/>
</dbReference>
<dbReference type="KEGG" id="halx:M0R89_20505"/>
<sequence>MPTVSVVIPTYNRAELLTRAIDSVLAQTYDDFELVVVDDGSTDDTEAVVTGYDDDRVRYLAHETNRGANPARNTGIEAAEGEYVAFLDSDDEWRPRKLDAQLDRLSGTGDEWVAVYCDYEVTVPGASGLIREAAADLLATDDGEAVVEGGEDLVGPTLADTLHTGAGSTLLVRTEVARRIDGFDEDLDWFQDPDFLLRVLLEGNLAHVPEPLVVRHYSGSPDADTAAAADEEFLDKHADSVRRAERDGYDVRGAHDLVLAKYYLREGRFLRGLAKLRTASAGPRQVPSLAWFAATGSRRGRSAMLAALAMAVLVARRSR</sequence>
<geneLocation type="plasmid" evidence="2 3">
    <name>unnamed2</name>
</geneLocation>
<dbReference type="AlphaFoldDB" id="A0A8U0I0C1"/>
<dbReference type="Gene3D" id="3.90.550.10">
    <property type="entry name" value="Spore Coat Polysaccharide Biosynthesis Protein SpsA, Chain A"/>
    <property type="match status" value="1"/>
</dbReference>
<evidence type="ECO:0000259" key="1">
    <source>
        <dbReference type="Pfam" id="PF00535"/>
    </source>
</evidence>
<dbReference type="SUPFAM" id="SSF53448">
    <property type="entry name" value="Nucleotide-diphospho-sugar transferases"/>
    <property type="match status" value="1"/>
</dbReference>
<organism evidence="2 3">
    <name type="scientific">Halorussus limi</name>
    <dbReference type="NCBI Taxonomy" id="2938695"/>
    <lineage>
        <taxon>Archaea</taxon>
        <taxon>Methanobacteriati</taxon>
        <taxon>Methanobacteriota</taxon>
        <taxon>Stenosarchaea group</taxon>
        <taxon>Halobacteria</taxon>
        <taxon>Halobacteriales</taxon>
        <taxon>Haladaptataceae</taxon>
        <taxon>Halorussus</taxon>
    </lineage>
</organism>
<dbReference type="GeneID" id="72187634"/>
<proteinExistence type="predicted"/>
<protein>
    <submittedName>
        <fullName evidence="2">Glycosyltransferase</fullName>
    </submittedName>
</protein>
<name>A0A8U0I0C1_9EURY</name>
<evidence type="ECO:0000313" key="2">
    <source>
        <dbReference type="EMBL" id="UPV76852.1"/>
    </source>
</evidence>